<organism evidence="1 2">
    <name type="scientific">Corynebacterium variabile</name>
    <dbReference type="NCBI Taxonomy" id="1727"/>
    <lineage>
        <taxon>Bacteria</taxon>
        <taxon>Bacillati</taxon>
        <taxon>Actinomycetota</taxon>
        <taxon>Actinomycetes</taxon>
        <taxon>Mycobacteriales</taxon>
        <taxon>Corynebacteriaceae</taxon>
        <taxon>Corynebacterium</taxon>
    </lineage>
</organism>
<dbReference type="EMBL" id="FAUH01000016">
    <property type="protein sequence ID" value="CUU66970.1"/>
    <property type="molecule type" value="Genomic_DNA"/>
</dbReference>
<dbReference type="CDD" id="cd00093">
    <property type="entry name" value="HTH_XRE"/>
    <property type="match status" value="1"/>
</dbReference>
<accession>A0A0X2NQE0</accession>
<dbReference type="RefSeq" id="WP_073884533.1">
    <property type="nucleotide sequence ID" value="NZ_FAUH01000016.1"/>
</dbReference>
<reference evidence="2" key="1">
    <citation type="submission" date="2015-11" db="EMBL/GenBank/DDBJ databases">
        <authorList>
            <person name="Dugat-Bony E."/>
        </authorList>
    </citation>
    <scope>NUCLEOTIDE SEQUENCE [LARGE SCALE GENOMIC DNA]</scope>
    <source>
        <strain evidence="2">Mu292</strain>
    </source>
</reference>
<name>A0A0X2NQE0_9CORY</name>
<dbReference type="AlphaFoldDB" id="A0A0X2NQE0"/>
<proteinExistence type="predicted"/>
<sequence length="122" mass="13979">MPTPEYPYVPGNVDPETWRRDHDRDNARYAMYPLKEMRLTLNLTKTAMANILECAKKEVSRIERGELTHTPFYLLRAYIEYFGGTLKVDADFPATAHHLPVGEKYDAAFGHISLEPGPSFAY</sequence>
<dbReference type="InterPro" id="IPR001387">
    <property type="entry name" value="Cro/C1-type_HTH"/>
</dbReference>
<dbReference type="OrthoDB" id="5738376at2"/>
<protein>
    <recommendedName>
        <fullName evidence="3">HTH cro/C1-type domain-containing protein</fullName>
    </recommendedName>
</protein>
<gene>
    <name evidence="1" type="ORF">CVAR292_02323</name>
</gene>
<evidence type="ECO:0000313" key="1">
    <source>
        <dbReference type="EMBL" id="CUU66970.1"/>
    </source>
</evidence>
<evidence type="ECO:0008006" key="3">
    <source>
        <dbReference type="Google" id="ProtNLM"/>
    </source>
</evidence>
<keyword evidence="2" id="KW-1185">Reference proteome</keyword>
<evidence type="ECO:0000313" key="2">
    <source>
        <dbReference type="Proteomes" id="UP000182498"/>
    </source>
</evidence>
<dbReference type="SUPFAM" id="SSF47413">
    <property type="entry name" value="lambda repressor-like DNA-binding domains"/>
    <property type="match status" value="1"/>
</dbReference>
<dbReference type="InterPro" id="IPR010982">
    <property type="entry name" value="Lambda_DNA-bd_dom_sf"/>
</dbReference>
<dbReference type="GO" id="GO:0003677">
    <property type="term" value="F:DNA binding"/>
    <property type="evidence" value="ECO:0007669"/>
    <property type="project" value="InterPro"/>
</dbReference>
<dbReference type="Proteomes" id="UP000182498">
    <property type="component" value="Unassembled WGS sequence"/>
</dbReference>